<evidence type="ECO:0000313" key="1">
    <source>
        <dbReference type="EMBL" id="KAF9650102.1"/>
    </source>
</evidence>
<reference evidence="1" key="2">
    <citation type="journal article" date="2020" name="Nat. Commun.">
        <title>Large-scale genome sequencing of mycorrhizal fungi provides insights into the early evolution of symbiotic traits.</title>
        <authorList>
            <person name="Miyauchi S."/>
            <person name="Kiss E."/>
            <person name="Kuo A."/>
            <person name="Drula E."/>
            <person name="Kohler A."/>
            <person name="Sanchez-Garcia M."/>
            <person name="Morin E."/>
            <person name="Andreopoulos B."/>
            <person name="Barry K.W."/>
            <person name="Bonito G."/>
            <person name="Buee M."/>
            <person name="Carver A."/>
            <person name="Chen C."/>
            <person name="Cichocki N."/>
            <person name="Clum A."/>
            <person name="Culley D."/>
            <person name="Crous P.W."/>
            <person name="Fauchery L."/>
            <person name="Girlanda M."/>
            <person name="Hayes R.D."/>
            <person name="Keri Z."/>
            <person name="LaButti K."/>
            <person name="Lipzen A."/>
            <person name="Lombard V."/>
            <person name="Magnuson J."/>
            <person name="Maillard F."/>
            <person name="Murat C."/>
            <person name="Nolan M."/>
            <person name="Ohm R.A."/>
            <person name="Pangilinan J."/>
            <person name="Pereira M.F."/>
            <person name="Perotto S."/>
            <person name="Peter M."/>
            <person name="Pfister S."/>
            <person name="Riley R."/>
            <person name="Sitrit Y."/>
            <person name="Stielow J.B."/>
            <person name="Szollosi G."/>
            <person name="Zifcakova L."/>
            <person name="Stursova M."/>
            <person name="Spatafora J.W."/>
            <person name="Tedersoo L."/>
            <person name="Vaario L.M."/>
            <person name="Yamada A."/>
            <person name="Yan M."/>
            <person name="Wang P."/>
            <person name="Xu J."/>
            <person name="Bruns T."/>
            <person name="Baldrian P."/>
            <person name="Vilgalys R."/>
            <person name="Dunand C."/>
            <person name="Henrissat B."/>
            <person name="Grigoriev I.V."/>
            <person name="Hibbett D."/>
            <person name="Nagy L.G."/>
            <person name="Martin F.M."/>
        </authorList>
    </citation>
    <scope>NUCLEOTIDE SEQUENCE</scope>
    <source>
        <strain evidence="1">P2</strain>
    </source>
</reference>
<name>A0ACB6ZKH3_THEGA</name>
<keyword evidence="2" id="KW-1185">Reference proteome</keyword>
<comment type="caution">
    <text evidence="1">The sequence shown here is derived from an EMBL/GenBank/DDBJ whole genome shotgun (WGS) entry which is preliminary data.</text>
</comment>
<dbReference type="EMBL" id="MU117988">
    <property type="protein sequence ID" value="KAF9650102.1"/>
    <property type="molecule type" value="Genomic_DNA"/>
</dbReference>
<reference evidence="1" key="1">
    <citation type="submission" date="2019-10" db="EMBL/GenBank/DDBJ databases">
        <authorList>
            <consortium name="DOE Joint Genome Institute"/>
            <person name="Kuo A."/>
            <person name="Miyauchi S."/>
            <person name="Kiss E."/>
            <person name="Drula E."/>
            <person name="Kohler A."/>
            <person name="Sanchez-Garcia M."/>
            <person name="Andreopoulos B."/>
            <person name="Barry K.W."/>
            <person name="Bonito G."/>
            <person name="Buee M."/>
            <person name="Carver A."/>
            <person name="Chen C."/>
            <person name="Cichocki N."/>
            <person name="Clum A."/>
            <person name="Culley D."/>
            <person name="Crous P.W."/>
            <person name="Fauchery L."/>
            <person name="Girlanda M."/>
            <person name="Hayes R."/>
            <person name="Keri Z."/>
            <person name="Labutti K."/>
            <person name="Lipzen A."/>
            <person name="Lombard V."/>
            <person name="Magnuson J."/>
            <person name="Maillard F."/>
            <person name="Morin E."/>
            <person name="Murat C."/>
            <person name="Nolan M."/>
            <person name="Ohm R."/>
            <person name="Pangilinan J."/>
            <person name="Pereira M."/>
            <person name="Perotto S."/>
            <person name="Peter M."/>
            <person name="Riley R."/>
            <person name="Sitrit Y."/>
            <person name="Stielow B."/>
            <person name="Szollosi G."/>
            <person name="Zifcakova L."/>
            <person name="Stursova M."/>
            <person name="Spatafora J.W."/>
            <person name="Tedersoo L."/>
            <person name="Vaario L.-M."/>
            <person name="Yamada A."/>
            <person name="Yan M."/>
            <person name="Wang P."/>
            <person name="Xu J."/>
            <person name="Bruns T."/>
            <person name="Baldrian P."/>
            <person name="Vilgalys R."/>
            <person name="Henrissat B."/>
            <person name="Grigoriev I.V."/>
            <person name="Hibbett D."/>
            <person name="Nagy L.G."/>
            <person name="Martin F.M."/>
        </authorList>
    </citation>
    <scope>NUCLEOTIDE SEQUENCE</scope>
    <source>
        <strain evidence="1">P2</strain>
    </source>
</reference>
<accession>A0ACB6ZKH3</accession>
<dbReference type="Proteomes" id="UP000886501">
    <property type="component" value="Unassembled WGS sequence"/>
</dbReference>
<sequence length="228" mass="25449">MLGCDPTGPRVLRSWEIAFPSYHGTPLGFLRVFPPIKYFWEDDWLWETPSPGIPPPVPTRVVLLLKTSDAVDPAKRGLERTKIEPTMLDFRPGAKRALPAHRAESDRRSAFLFWNVRRAASPYPQVIRRKSDHPHLPGGGGVKIPLLHVPQTKQIKPTRARSAQPLTFQAWGVKIAKIAIVPDHTDRALRNVTSIVGHVPVNASLCGGQIHFRATPVVPPSCKWVWGL</sequence>
<gene>
    <name evidence="1" type="ORF">BDM02DRAFT_3127881</name>
</gene>
<protein>
    <submittedName>
        <fullName evidence="1">Uncharacterized protein</fullName>
    </submittedName>
</protein>
<proteinExistence type="predicted"/>
<evidence type="ECO:0000313" key="2">
    <source>
        <dbReference type="Proteomes" id="UP000886501"/>
    </source>
</evidence>
<organism evidence="1 2">
    <name type="scientific">Thelephora ganbajun</name>
    <name type="common">Ganba fungus</name>
    <dbReference type="NCBI Taxonomy" id="370292"/>
    <lineage>
        <taxon>Eukaryota</taxon>
        <taxon>Fungi</taxon>
        <taxon>Dikarya</taxon>
        <taxon>Basidiomycota</taxon>
        <taxon>Agaricomycotina</taxon>
        <taxon>Agaricomycetes</taxon>
        <taxon>Thelephorales</taxon>
        <taxon>Thelephoraceae</taxon>
        <taxon>Thelephora</taxon>
    </lineage>
</organism>